<keyword evidence="3" id="KW-1185">Reference proteome</keyword>
<reference evidence="2 3" key="1">
    <citation type="journal article" date="2011" name="J. Bacteriol.">
        <title>Complete genome sequence of the thermoacidophilic crenarchaeon Thermoproteus uzoniensis 768-20.</title>
        <authorList>
            <person name="Mardanov A.V."/>
            <person name="Gumerov V.M."/>
            <person name="Beletsky A.V."/>
            <person name="Prokofeva M.I."/>
            <person name="Bonch-Osmolovskaya E.A."/>
            <person name="Ravin N.V."/>
            <person name="Skryabin K.G."/>
        </authorList>
    </citation>
    <scope>NUCLEOTIDE SEQUENCE [LARGE SCALE GENOMIC DNA]</scope>
    <source>
        <strain evidence="2 3">768-20</strain>
    </source>
</reference>
<proteinExistence type="predicted"/>
<dbReference type="EMBL" id="CP002590">
    <property type="protein sequence ID" value="AEA13570.1"/>
    <property type="molecule type" value="Genomic_DNA"/>
</dbReference>
<organism evidence="2 3">
    <name type="scientific">Thermoproteus uzoniensis (strain 768-20)</name>
    <dbReference type="NCBI Taxonomy" id="999630"/>
    <lineage>
        <taxon>Archaea</taxon>
        <taxon>Thermoproteota</taxon>
        <taxon>Thermoprotei</taxon>
        <taxon>Thermoproteales</taxon>
        <taxon>Thermoproteaceae</taxon>
        <taxon>Thermoproteus</taxon>
    </lineage>
</organism>
<gene>
    <name evidence="2" type="ordered locus">TUZN_2113</name>
</gene>
<evidence type="ECO:0000259" key="1">
    <source>
        <dbReference type="SMART" id="SM00748"/>
    </source>
</evidence>
<protein>
    <submittedName>
        <fullName evidence="2">HEPN domain protein</fullName>
    </submittedName>
</protein>
<dbReference type="KEGG" id="tuz:TUZN_2113"/>
<evidence type="ECO:0000313" key="2">
    <source>
        <dbReference type="EMBL" id="AEA13570.1"/>
    </source>
</evidence>
<dbReference type="HOGENOM" id="CLU_2079505_0_0_2"/>
<dbReference type="Proteomes" id="UP000008138">
    <property type="component" value="Chromosome"/>
</dbReference>
<feature type="domain" description="HEPN" evidence="1">
    <location>
        <begin position="8"/>
        <end position="102"/>
    </location>
</feature>
<dbReference type="Gene3D" id="1.20.120.330">
    <property type="entry name" value="Nucleotidyltransferases domain 2"/>
    <property type="match status" value="1"/>
</dbReference>
<name>F2L5M4_THEU7</name>
<dbReference type="GeneID" id="10361623"/>
<dbReference type="SMART" id="SM00748">
    <property type="entry name" value="HEPN"/>
    <property type="match status" value="1"/>
</dbReference>
<reference key="2">
    <citation type="submission" date="2011-03" db="EMBL/GenBank/DDBJ databases">
        <title>Complete genome sequence of the thermoacidophilic crenarchaeon Thermoproteus uzoniensis 768-20.</title>
        <authorList>
            <person name="Mardanov A.V."/>
            <person name="Gumerov V.M."/>
            <person name="Beletsky A.V."/>
            <person name="Prokofeva M.I."/>
            <person name="Bonch-Osmolovskaya E.A."/>
            <person name="Ravin N.V."/>
            <person name="Skryabin K.G."/>
        </authorList>
    </citation>
    <scope>NUCLEOTIDE SEQUENCE</scope>
    <source>
        <strain>768-20</strain>
    </source>
</reference>
<dbReference type="STRING" id="999630.TUZN_2113"/>
<accession>F2L5M4</accession>
<dbReference type="InterPro" id="IPR007842">
    <property type="entry name" value="HEPN_dom"/>
</dbReference>
<dbReference type="RefSeq" id="WP_013680905.1">
    <property type="nucleotide sequence ID" value="NC_015315.1"/>
</dbReference>
<dbReference type="AlphaFoldDB" id="F2L5M4"/>
<dbReference type="Pfam" id="PF05168">
    <property type="entry name" value="HEPN"/>
    <property type="match status" value="1"/>
</dbReference>
<sequence length="123" mass="14101">MMIHPKWYERHVRHLNDAISALEEGDHRSACYNAYVSVEALAKGILGYDPYGHFQDIKRLPALVKEVAGAEPPEDVSKCAACLESQAFGENGERCIKCAEVISNYLYVFLKARERQRQIWRPY</sequence>
<dbReference type="SUPFAM" id="SSF81593">
    <property type="entry name" value="Nucleotidyltransferase substrate binding subunit/domain"/>
    <property type="match status" value="1"/>
</dbReference>
<evidence type="ECO:0000313" key="3">
    <source>
        <dbReference type="Proteomes" id="UP000008138"/>
    </source>
</evidence>
<dbReference type="eggNOG" id="arCOG01194">
    <property type="taxonomic scope" value="Archaea"/>
</dbReference>